<feature type="transmembrane region" description="Helical" evidence="1">
    <location>
        <begin position="21"/>
        <end position="41"/>
    </location>
</feature>
<evidence type="ECO:0000313" key="3">
    <source>
        <dbReference type="Proteomes" id="UP000186917"/>
    </source>
</evidence>
<dbReference type="EMBL" id="FTOR01000002">
    <property type="protein sequence ID" value="SIS95202.1"/>
    <property type="molecule type" value="Genomic_DNA"/>
</dbReference>
<gene>
    <name evidence="2" type="ORF">SAMN05421788_102284</name>
</gene>
<feature type="transmembrane region" description="Helical" evidence="1">
    <location>
        <begin position="53"/>
        <end position="74"/>
    </location>
</feature>
<keyword evidence="1" id="KW-0812">Transmembrane</keyword>
<protein>
    <submittedName>
        <fullName evidence="2">Uncharacterized protein</fullName>
    </submittedName>
</protein>
<evidence type="ECO:0000313" key="2">
    <source>
        <dbReference type="EMBL" id="SIS95202.1"/>
    </source>
</evidence>
<name>A0A173MHL0_9BACT</name>
<organism evidence="2 3">
    <name type="scientific">Filimonas lacunae</name>
    <dbReference type="NCBI Taxonomy" id="477680"/>
    <lineage>
        <taxon>Bacteria</taxon>
        <taxon>Pseudomonadati</taxon>
        <taxon>Bacteroidota</taxon>
        <taxon>Chitinophagia</taxon>
        <taxon>Chitinophagales</taxon>
        <taxon>Chitinophagaceae</taxon>
        <taxon>Filimonas</taxon>
    </lineage>
</organism>
<evidence type="ECO:0000256" key="1">
    <source>
        <dbReference type="SAM" id="Phobius"/>
    </source>
</evidence>
<keyword evidence="3" id="KW-1185">Reference proteome</keyword>
<reference evidence="3" key="1">
    <citation type="submission" date="2017-01" db="EMBL/GenBank/DDBJ databases">
        <authorList>
            <person name="Varghese N."/>
            <person name="Submissions S."/>
        </authorList>
    </citation>
    <scope>NUCLEOTIDE SEQUENCE [LARGE SCALE GENOMIC DNA]</scope>
    <source>
        <strain evidence="3">DSM 21054</strain>
    </source>
</reference>
<dbReference type="RefSeq" id="WP_076377926.1">
    <property type="nucleotide sequence ID" value="NZ_AP017422.1"/>
</dbReference>
<sequence length="86" mass="9993">MKYLFQLLFNKLKKNFYYTEIKQIGLLVAIAAFAWAAYAYGTSVAHVAFSNTGMTYIFFLLLAIVLGQVIRLYYRIMMIKYAEKKA</sequence>
<dbReference type="Proteomes" id="UP000186917">
    <property type="component" value="Unassembled WGS sequence"/>
</dbReference>
<keyword evidence="1" id="KW-1133">Transmembrane helix</keyword>
<dbReference type="OrthoDB" id="676471at2"/>
<keyword evidence="1" id="KW-0472">Membrane</keyword>
<dbReference type="KEGG" id="fln:FLA_3105"/>
<dbReference type="AlphaFoldDB" id="A0A173MHL0"/>
<accession>A0A173MHL0</accession>
<proteinExistence type="predicted"/>